<reference evidence="2 3" key="1">
    <citation type="submission" date="2018-10" db="EMBL/GenBank/DDBJ databases">
        <title>Isolation from cow dung.</title>
        <authorList>
            <person name="Ling L."/>
        </authorList>
    </citation>
    <scope>NUCLEOTIDE SEQUENCE [LARGE SCALE GENOMIC DNA]</scope>
    <source>
        <strain evidence="2 3">NEAU-LL90</strain>
    </source>
</reference>
<accession>A0A3M2L2L5</accession>
<organism evidence="2 3">
    <name type="scientific">Nocardia stercoris</name>
    <dbReference type="NCBI Taxonomy" id="2483361"/>
    <lineage>
        <taxon>Bacteria</taxon>
        <taxon>Bacillati</taxon>
        <taxon>Actinomycetota</taxon>
        <taxon>Actinomycetes</taxon>
        <taxon>Mycobacteriales</taxon>
        <taxon>Nocardiaceae</taxon>
        <taxon>Nocardia</taxon>
    </lineage>
</organism>
<dbReference type="Gene3D" id="3.40.50.1820">
    <property type="entry name" value="alpha/beta hydrolase"/>
    <property type="match status" value="1"/>
</dbReference>
<dbReference type="OrthoDB" id="4536625at2"/>
<proteinExistence type="predicted"/>
<gene>
    <name evidence="2" type="ORF">EBN03_17050</name>
</gene>
<dbReference type="InterPro" id="IPR017208">
    <property type="entry name" value="UCP037442_abhydr"/>
</dbReference>
<dbReference type="AlphaFoldDB" id="A0A3M2L2L5"/>
<comment type="caution">
    <text evidence="2">The sequence shown here is derived from an EMBL/GenBank/DDBJ whole genome shotgun (WGS) entry which is preliminary data.</text>
</comment>
<dbReference type="InterPro" id="IPR050228">
    <property type="entry name" value="Carboxylesterase_BioH"/>
</dbReference>
<evidence type="ECO:0000313" key="2">
    <source>
        <dbReference type="EMBL" id="RMI31877.1"/>
    </source>
</evidence>
<dbReference type="PIRSF" id="PIRSF037442">
    <property type="entry name" value="UCP037442_abhydr"/>
    <property type="match status" value="1"/>
</dbReference>
<sequence>MLSGANPCDRVDFVTVQLLVDRGTDRLSVQYYDRPEAGDLLVIVPAMGVPARYYGRFAEALCDAGRAVAVADLRGTGASTPPAGRESGYGYADLADDLGAVLETVAEHRTGRRTFLLGHSLGGQICLMHLARSGRDDVDGLVLVASGMPHWRAYGSQGWQAHLLRTMVQAGSGILGYWPGWGFGGRQSAGVMRDWAHTSWTGEFPPALEVTGRLADITLPTLVLTVDGDTFTPPAVVEKLTSTLTSASIRREHLTTEAAGAPLDHLRWAKAAEPVTKIVLDWAATV</sequence>
<evidence type="ECO:0000259" key="1">
    <source>
        <dbReference type="Pfam" id="PF12146"/>
    </source>
</evidence>
<protein>
    <submittedName>
        <fullName evidence="2">Alpha/beta fold hydrolase</fullName>
    </submittedName>
</protein>
<dbReference type="EMBL" id="RFFH01000006">
    <property type="protein sequence ID" value="RMI31877.1"/>
    <property type="molecule type" value="Genomic_DNA"/>
</dbReference>
<dbReference type="GO" id="GO:0016787">
    <property type="term" value="F:hydrolase activity"/>
    <property type="evidence" value="ECO:0007669"/>
    <property type="project" value="UniProtKB-KW"/>
</dbReference>
<dbReference type="InterPro" id="IPR022742">
    <property type="entry name" value="Hydrolase_4"/>
</dbReference>
<dbReference type="Pfam" id="PF12146">
    <property type="entry name" value="Hydrolase_4"/>
    <property type="match status" value="1"/>
</dbReference>
<dbReference type="PANTHER" id="PTHR43194">
    <property type="entry name" value="HYDROLASE ALPHA/BETA FOLD FAMILY"/>
    <property type="match status" value="1"/>
</dbReference>
<dbReference type="InterPro" id="IPR029058">
    <property type="entry name" value="AB_hydrolase_fold"/>
</dbReference>
<keyword evidence="3" id="KW-1185">Reference proteome</keyword>
<feature type="domain" description="Serine aminopeptidase S33" evidence="1">
    <location>
        <begin position="40"/>
        <end position="165"/>
    </location>
</feature>
<dbReference type="PANTHER" id="PTHR43194:SF2">
    <property type="entry name" value="PEROXISOMAL MEMBRANE PROTEIN LPX1"/>
    <property type="match status" value="1"/>
</dbReference>
<name>A0A3M2L2L5_9NOCA</name>
<dbReference type="SUPFAM" id="SSF53474">
    <property type="entry name" value="alpha/beta-Hydrolases"/>
    <property type="match status" value="1"/>
</dbReference>
<evidence type="ECO:0000313" key="3">
    <source>
        <dbReference type="Proteomes" id="UP000279275"/>
    </source>
</evidence>
<keyword evidence="2" id="KW-0378">Hydrolase</keyword>
<dbReference type="Proteomes" id="UP000279275">
    <property type="component" value="Unassembled WGS sequence"/>
</dbReference>